<reference evidence="1" key="2">
    <citation type="journal article" date="2015" name="Fish Shellfish Immunol.">
        <title>Early steps in the European eel (Anguilla anguilla)-Vibrio vulnificus interaction in the gills: Role of the RtxA13 toxin.</title>
        <authorList>
            <person name="Callol A."/>
            <person name="Pajuelo D."/>
            <person name="Ebbesson L."/>
            <person name="Teles M."/>
            <person name="MacKenzie S."/>
            <person name="Amaro C."/>
        </authorList>
    </citation>
    <scope>NUCLEOTIDE SEQUENCE</scope>
</reference>
<protein>
    <submittedName>
        <fullName evidence="1">Uncharacterized protein</fullName>
    </submittedName>
</protein>
<dbReference type="AlphaFoldDB" id="A0A0E9RID4"/>
<reference evidence="1" key="1">
    <citation type="submission" date="2014-11" db="EMBL/GenBank/DDBJ databases">
        <authorList>
            <person name="Amaro Gonzalez C."/>
        </authorList>
    </citation>
    <scope>NUCLEOTIDE SEQUENCE</scope>
</reference>
<sequence length="53" mass="6372">MYLVPRSNVKQNRHVQKIFTHATMIFYIYIVCQPELNILCRSCCITQSKWHQS</sequence>
<proteinExistence type="predicted"/>
<evidence type="ECO:0000313" key="1">
    <source>
        <dbReference type="EMBL" id="JAH28098.1"/>
    </source>
</evidence>
<dbReference type="EMBL" id="GBXM01080479">
    <property type="protein sequence ID" value="JAH28098.1"/>
    <property type="molecule type" value="Transcribed_RNA"/>
</dbReference>
<organism evidence="1">
    <name type="scientific">Anguilla anguilla</name>
    <name type="common">European freshwater eel</name>
    <name type="synonym">Muraena anguilla</name>
    <dbReference type="NCBI Taxonomy" id="7936"/>
    <lineage>
        <taxon>Eukaryota</taxon>
        <taxon>Metazoa</taxon>
        <taxon>Chordata</taxon>
        <taxon>Craniata</taxon>
        <taxon>Vertebrata</taxon>
        <taxon>Euteleostomi</taxon>
        <taxon>Actinopterygii</taxon>
        <taxon>Neopterygii</taxon>
        <taxon>Teleostei</taxon>
        <taxon>Anguilliformes</taxon>
        <taxon>Anguillidae</taxon>
        <taxon>Anguilla</taxon>
    </lineage>
</organism>
<accession>A0A0E9RID4</accession>
<name>A0A0E9RID4_ANGAN</name>